<organism evidence="2 3">
    <name type="scientific">Kitasatospora nipponensis</name>
    <dbReference type="NCBI Taxonomy" id="258049"/>
    <lineage>
        <taxon>Bacteria</taxon>
        <taxon>Bacillati</taxon>
        <taxon>Actinomycetota</taxon>
        <taxon>Actinomycetes</taxon>
        <taxon>Kitasatosporales</taxon>
        <taxon>Streptomycetaceae</taxon>
        <taxon>Kitasatospora</taxon>
    </lineage>
</organism>
<comment type="caution">
    <text evidence="2">The sequence shown here is derived from an EMBL/GenBank/DDBJ whole genome shotgun (WGS) entry which is preliminary data.</text>
</comment>
<evidence type="ECO:0000313" key="2">
    <source>
        <dbReference type="EMBL" id="GAA1069006.1"/>
    </source>
</evidence>
<proteinExistence type="predicted"/>
<dbReference type="EMBL" id="BAAALF010000296">
    <property type="protein sequence ID" value="GAA1069006.1"/>
    <property type="molecule type" value="Genomic_DNA"/>
</dbReference>
<gene>
    <name evidence="2" type="ORF">GCM10009665_75370</name>
</gene>
<feature type="region of interest" description="Disordered" evidence="1">
    <location>
        <begin position="94"/>
        <end position="150"/>
    </location>
</feature>
<accession>A0ABN1T7H1</accession>
<keyword evidence="3" id="KW-1185">Reference proteome</keyword>
<protein>
    <submittedName>
        <fullName evidence="2">Uncharacterized protein</fullName>
    </submittedName>
</protein>
<dbReference type="Gene3D" id="3.30.470.20">
    <property type="entry name" value="ATP-grasp fold, B domain"/>
    <property type="match status" value="1"/>
</dbReference>
<feature type="compositionally biased region" description="Polar residues" evidence="1">
    <location>
        <begin position="398"/>
        <end position="409"/>
    </location>
</feature>
<feature type="region of interest" description="Disordered" evidence="1">
    <location>
        <begin position="381"/>
        <end position="409"/>
    </location>
</feature>
<name>A0ABN1T7H1_9ACTN</name>
<evidence type="ECO:0000313" key="3">
    <source>
        <dbReference type="Proteomes" id="UP001500037"/>
    </source>
</evidence>
<dbReference type="Proteomes" id="UP001500037">
    <property type="component" value="Unassembled WGS sequence"/>
</dbReference>
<evidence type="ECO:0000256" key="1">
    <source>
        <dbReference type="SAM" id="MobiDB-lite"/>
    </source>
</evidence>
<sequence length="409" mass="42728">MLIGPGGSVPMTEIAQTADGRLPLAFLTDRTDRGANAPVLHAMAVSLAPTERVDFQDPAACLRALRRLGATAVTTFLPRLAPLAAGLHSRLADGVASGPDQPQGPWPVEGPWRASGPGGRAAGHPTPTDRPDNVERATGQPAGYSADPPADLMSVEMLRNSGARWGSRLAFVTDRPCPVGPGRESGLLAPSSRCPDLTDRASAAAAQAVSRRPASGGAFRATARLTADGPELLDVTGTLGPLVARAARFGAGEDLTWLALACAARLPDVPLPEQLTWRRCVAALLLPPPPGAHTVVSAPSRRHLLRLRNVLTVDQLSCAGDRVADWAGAPGGSVATVWLAADDHQTLRRRFVDTAALLNEAFAFADVSGAPVRDGRWLRSLTSADPSHGHADRGPTSRHVSSAEPNRAR</sequence>
<reference evidence="2 3" key="1">
    <citation type="journal article" date="2019" name="Int. J. Syst. Evol. Microbiol.">
        <title>The Global Catalogue of Microorganisms (GCM) 10K type strain sequencing project: providing services to taxonomists for standard genome sequencing and annotation.</title>
        <authorList>
            <consortium name="The Broad Institute Genomics Platform"/>
            <consortium name="The Broad Institute Genome Sequencing Center for Infectious Disease"/>
            <person name="Wu L."/>
            <person name="Ma J."/>
        </authorList>
    </citation>
    <scope>NUCLEOTIDE SEQUENCE [LARGE SCALE GENOMIC DNA]</scope>
    <source>
        <strain evidence="2 3">JCM 13004</strain>
    </source>
</reference>